<dbReference type="GO" id="GO:0097363">
    <property type="term" value="F:protein O-acetylglucosaminyltransferase activity"/>
    <property type="evidence" value="ECO:0007669"/>
    <property type="project" value="TreeGrafter"/>
</dbReference>
<sequence length="198" mass="22250">MLNIQGSFQLPQLIPILLNNSTIFQPAHSIRLPQNHPPSSNPTKNNTRTNPEPTKIMLELLMHQIEFLLVDGADLCSLNYSLFFLTALLSIAHKEYQAGNYAKAEQHCLALLQQNLHNIGVLLLLSSIAFQQKNYERSMQYSNLAIRVNPECAEAYSNLGNAYKEKGDLTEALKNYHIAVRLKPDFIDGYLNLASALV</sequence>
<dbReference type="PROSITE" id="PS50005">
    <property type="entry name" value="TPR"/>
    <property type="match status" value="1"/>
</dbReference>
<dbReference type="SUPFAM" id="SSF48452">
    <property type="entry name" value="TPR-like"/>
    <property type="match status" value="1"/>
</dbReference>
<dbReference type="AlphaFoldDB" id="A0A914KNJ2"/>
<dbReference type="InterPro" id="IPR011990">
    <property type="entry name" value="TPR-like_helical_dom_sf"/>
</dbReference>
<dbReference type="Pfam" id="PF13181">
    <property type="entry name" value="TPR_8"/>
    <property type="match status" value="1"/>
</dbReference>
<dbReference type="PANTHER" id="PTHR44366:SF1">
    <property type="entry name" value="UDP-N-ACETYLGLUCOSAMINE--PEPTIDE N-ACETYLGLUCOSAMINYLTRANSFERASE 110 KDA SUBUNIT"/>
    <property type="match status" value="1"/>
</dbReference>
<proteinExistence type="predicted"/>
<dbReference type="PANTHER" id="PTHR44366">
    <property type="entry name" value="UDP-N-ACETYLGLUCOSAMINE--PEPTIDE N-ACETYLGLUCOSAMINYLTRANSFERASE 110 KDA SUBUNIT"/>
    <property type="match status" value="1"/>
</dbReference>
<dbReference type="PROSITE" id="PS50293">
    <property type="entry name" value="TPR_REGION"/>
    <property type="match status" value="1"/>
</dbReference>
<protein>
    <submittedName>
        <fullName evidence="4">UDP-N-acetylglucosamine--peptide N-acetylglucosaminyltransferase SPINDLY</fullName>
    </submittedName>
</protein>
<dbReference type="InterPro" id="IPR037919">
    <property type="entry name" value="OGT"/>
</dbReference>
<evidence type="ECO:0000256" key="2">
    <source>
        <dbReference type="SAM" id="MobiDB-lite"/>
    </source>
</evidence>
<keyword evidence="3" id="KW-1185">Reference proteome</keyword>
<feature type="compositionally biased region" description="Polar residues" evidence="2">
    <location>
        <begin position="41"/>
        <end position="51"/>
    </location>
</feature>
<name>A0A914KNJ2_MELIC</name>
<evidence type="ECO:0000256" key="1">
    <source>
        <dbReference type="PROSITE-ProRule" id="PRU00339"/>
    </source>
</evidence>
<feature type="region of interest" description="Disordered" evidence="2">
    <location>
        <begin position="30"/>
        <end position="51"/>
    </location>
</feature>
<evidence type="ECO:0000313" key="3">
    <source>
        <dbReference type="Proteomes" id="UP000887563"/>
    </source>
</evidence>
<reference evidence="4" key="1">
    <citation type="submission" date="2022-11" db="UniProtKB">
        <authorList>
            <consortium name="WormBaseParasite"/>
        </authorList>
    </citation>
    <scope>IDENTIFICATION</scope>
</reference>
<dbReference type="Proteomes" id="UP000887563">
    <property type="component" value="Unplaced"/>
</dbReference>
<organism evidence="3 4">
    <name type="scientific">Meloidogyne incognita</name>
    <name type="common">Southern root-knot nematode worm</name>
    <name type="synonym">Oxyuris incognita</name>
    <dbReference type="NCBI Taxonomy" id="6306"/>
    <lineage>
        <taxon>Eukaryota</taxon>
        <taxon>Metazoa</taxon>
        <taxon>Ecdysozoa</taxon>
        <taxon>Nematoda</taxon>
        <taxon>Chromadorea</taxon>
        <taxon>Rhabditida</taxon>
        <taxon>Tylenchina</taxon>
        <taxon>Tylenchomorpha</taxon>
        <taxon>Tylenchoidea</taxon>
        <taxon>Meloidogynidae</taxon>
        <taxon>Meloidogyninae</taxon>
        <taxon>Meloidogyne</taxon>
        <taxon>Meloidogyne incognita group</taxon>
    </lineage>
</organism>
<dbReference type="Pfam" id="PF13414">
    <property type="entry name" value="TPR_11"/>
    <property type="match status" value="1"/>
</dbReference>
<accession>A0A914KNJ2</accession>
<dbReference type="WBParaSite" id="Minc3s00059g03021">
    <property type="protein sequence ID" value="Minc3s00059g03021"/>
    <property type="gene ID" value="Minc3s00059g03021"/>
</dbReference>
<keyword evidence="1" id="KW-0802">TPR repeat</keyword>
<dbReference type="GO" id="GO:0006493">
    <property type="term" value="P:protein O-linked glycosylation"/>
    <property type="evidence" value="ECO:0007669"/>
    <property type="project" value="InterPro"/>
</dbReference>
<evidence type="ECO:0000313" key="4">
    <source>
        <dbReference type="WBParaSite" id="Minc3s00059g03021"/>
    </source>
</evidence>
<feature type="repeat" description="TPR" evidence="1">
    <location>
        <begin position="153"/>
        <end position="186"/>
    </location>
</feature>
<dbReference type="SMART" id="SM00028">
    <property type="entry name" value="TPR"/>
    <property type="match status" value="3"/>
</dbReference>
<dbReference type="InterPro" id="IPR019734">
    <property type="entry name" value="TPR_rpt"/>
</dbReference>
<dbReference type="Gene3D" id="1.25.40.10">
    <property type="entry name" value="Tetratricopeptide repeat domain"/>
    <property type="match status" value="1"/>
</dbReference>